<proteinExistence type="predicted"/>
<reference evidence="1 2" key="1">
    <citation type="submission" date="2009-08" db="EMBL/GenBank/DDBJ databases">
        <authorList>
            <person name="Qin X."/>
            <person name="Bachman B."/>
            <person name="Battles P."/>
            <person name="Bell A."/>
            <person name="Bess C."/>
            <person name="Bickham C."/>
            <person name="Chaboub L."/>
            <person name="Chen D."/>
            <person name="Coyle M."/>
            <person name="Deiros D.R."/>
            <person name="Dinh H."/>
            <person name="Forbes L."/>
            <person name="Fowler G."/>
            <person name="Francisco L."/>
            <person name="Fu Q."/>
            <person name="Gubbala S."/>
            <person name="Hale W."/>
            <person name="Han Y."/>
            <person name="Hemphill L."/>
            <person name="Highlander S.K."/>
            <person name="Hirani K."/>
            <person name="Hogues M."/>
            <person name="Jackson L."/>
            <person name="Jakkamsetti A."/>
            <person name="Javaid M."/>
            <person name="Jiang H."/>
            <person name="Korchina V."/>
            <person name="Kovar C."/>
            <person name="Lara F."/>
            <person name="Lee S."/>
            <person name="Mata R."/>
            <person name="Mathew T."/>
            <person name="Moen C."/>
            <person name="Morales K."/>
            <person name="Munidasa M."/>
            <person name="Nazareth L."/>
            <person name="Ngo R."/>
            <person name="Nguyen L."/>
            <person name="Okwuonu G."/>
            <person name="Ongeri F."/>
            <person name="Patil S."/>
            <person name="Petrosino J."/>
            <person name="Pham C."/>
            <person name="Pham P."/>
            <person name="Pu L.-L."/>
            <person name="Puazo M."/>
            <person name="Raj R."/>
            <person name="Reid J."/>
            <person name="Rouhana J."/>
            <person name="Saada N."/>
            <person name="Shang Y."/>
            <person name="Simmons D."/>
            <person name="Thornton R."/>
            <person name="Warren J."/>
            <person name="Weissenberger G."/>
            <person name="Zhang J."/>
            <person name="Zhang L."/>
            <person name="Zhou C."/>
            <person name="Zhu D."/>
            <person name="Muzny D."/>
            <person name="Worley K."/>
            <person name="Gibbs R."/>
        </authorList>
    </citation>
    <scope>NUCLEOTIDE SEQUENCE [LARGE SCALE GENOMIC DNA]</scope>
    <source>
        <strain evidence="2">ATCC 15826 / DSM 8339 / NCTC 10426 / 6573</strain>
    </source>
</reference>
<evidence type="ECO:0000313" key="2">
    <source>
        <dbReference type="Proteomes" id="UP000004870"/>
    </source>
</evidence>
<gene>
    <name evidence="1" type="ORF">HMPREF0198_0229</name>
</gene>
<dbReference type="AlphaFoldDB" id="C8N6V3"/>
<protein>
    <submittedName>
        <fullName evidence="1">Uncharacterized protein</fullName>
    </submittedName>
</protein>
<name>C8N6V3_CARH6</name>
<comment type="caution">
    <text evidence="1">The sequence shown here is derived from an EMBL/GenBank/DDBJ whole genome shotgun (WGS) entry which is preliminary data.</text>
</comment>
<keyword evidence="2" id="KW-1185">Reference proteome</keyword>
<accession>C8N6V3</accession>
<organism evidence="1 2">
    <name type="scientific">Cardiobacterium hominis (strain ATCC 15826 / DSM 8339 / NCTC 10426 / 6573)</name>
    <dbReference type="NCBI Taxonomy" id="638300"/>
    <lineage>
        <taxon>Bacteria</taxon>
        <taxon>Pseudomonadati</taxon>
        <taxon>Pseudomonadota</taxon>
        <taxon>Gammaproteobacteria</taxon>
        <taxon>Cardiobacteriales</taxon>
        <taxon>Cardiobacteriaceae</taxon>
        <taxon>Cardiobacterium</taxon>
    </lineage>
</organism>
<dbReference type="EMBL" id="ACKY01000011">
    <property type="protein sequence ID" value="EEV89667.1"/>
    <property type="molecule type" value="Genomic_DNA"/>
</dbReference>
<dbReference type="HOGENOM" id="CLU_3023581_0_0_6"/>
<dbReference type="Proteomes" id="UP000004870">
    <property type="component" value="Unassembled WGS sequence"/>
</dbReference>
<sequence>MSYKKARKSGQIKEKIPLGQGQVFNGQAKTDRLNFRQSQSLWVRDRFLIYPGGKT</sequence>
<evidence type="ECO:0000313" key="1">
    <source>
        <dbReference type="EMBL" id="EEV89667.1"/>
    </source>
</evidence>